<keyword evidence="2" id="KW-1003">Cell membrane</keyword>
<dbReference type="AlphaFoldDB" id="A0A8T0A8Q4"/>
<keyword evidence="7" id="KW-1015">Disulfide bond</keyword>
<evidence type="ECO:0000256" key="6">
    <source>
        <dbReference type="ARBA" id="ARBA00023136"/>
    </source>
</evidence>
<evidence type="ECO:0000313" key="15">
    <source>
        <dbReference type="Proteomes" id="UP000606274"/>
    </source>
</evidence>
<dbReference type="GO" id="GO:0007166">
    <property type="term" value="P:cell surface receptor signaling pathway"/>
    <property type="evidence" value="ECO:0007669"/>
    <property type="project" value="TreeGrafter"/>
</dbReference>
<sequence>MSSSRSATVVMEPGSALKAFLLISFLGASAASSSTAIVNGSTRLACNTPCHGDITVDYAYMGSKILVIRCEQGSCHTGDAFKNRAQKSAVSSIHLNPVLFSDDGNYIISCNNTWLCQQKLDVIAPVPVNAAVGENVTIQLYARTEKNITDKDIVYQCEKDANPVVKLQKGIVSYGTGYEGRVSVSLDQYRNGDVSLTLLKVQETDAGIIRCTHRHEEAVQPEAVDLTVTVSTLTTMPPKALEKKALEEKTWPWWAILLENIFLLLLLLCGYLLFGVCQRKRKKQRQISAVSESLWLQSNVV</sequence>
<keyword evidence="9" id="KW-0325">Glycoprotein</keyword>
<proteinExistence type="predicted"/>
<dbReference type="PANTHER" id="PTHR25466:SF11">
    <property type="entry name" value="GALECTIN 17-RELATED"/>
    <property type="match status" value="1"/>
</dbReference>
<organism evidence="14 15">
    <name type="scientific">Silurus meridionalis</name>
    <name type="common">Southern catfish</name>
    <name type="synonym">Silurus soldatovi meridionalis</name>
    <dbReference type="NCBI Taxonomy" id="175797"/>
    <lineage>
        <taxon>Eukaryota</taxon>
        <taxon>Metazoa</taxon>
        <taxon>Chordata</taxon>
        <taxon>Craniata</taxon>
        <taxon>Vertebrata</taxon>
        <taxon>Euteleostomi</taxon>
        <taxon>Actinopterygii</taxon>
        <taxon>Neopterygii</taxon>
        <taxon>Teleostei</taxon>
        <taxon>Ostariophysi</taxon>
        <taxon>Siluriformes</taxon>
        <taxon>Siluridae</taxon>
        <taxon>Silurus</taxon>
    </lineage>
</organism>
<keyword evidence="10" id="KW-0393">Immunoglobulin domain</keyword>
<reference evidence="14" key="1">
    <citation type="submission" date="2020-08" db="EMBL/GenBank/DDBJ databases">
        <title>Chromosome-level assembly of Southern catfish (Silurus meridionalis) provides insights into visual adaptation to the nocturnal and benthic lifestyles.</title>
        <authorList>
            <person name="Zhang Y."/>
            <person name="Wang D."/>
            <person name="Peng Z."/>
        </authorList>
    </citation>
    <scope>NUCLEOTIDE SEQUENCE</scope>
    <source>
        <strain evidence="14">SWU-2019-XX</strain>
        <tissue evidence="14">Muscle</tissue>
    </source>
</reference>
<dbReference type="InterPro" id="IPR013106">
    <property type="entry name" value="Ig_V-set"/>
</dbReference>
<keyword evidence="8" id="KW-0675">Receptor</keyword>
<dbReference type="Gene3D" id="2.60.40.10">
    <property type="entry name" value="Immunoglobulins"/>
    <property type="match status" value="1"/>
</dbReference>
<comment type="caution">
    <text evidence="14">The sequence shown here is derived from an EMBL/GenBank/DDBJ whole genome shotgun (WGS) entry which is preliminary data.</text>
</comment>
<dbReference type="Pfam" id="PF07686">
    <property type="entry name" value="V-set"/>
    <property type="match status" value="1"/>
</dbReference>
<evidence type="ECO:0000256" key="7">
    <source>
        <dbReference type="ARBA" id="ARBA00023157"/>
    </source>
</evidence>
<keyword evidence="3 11" id="KW-0812">Transmembrane</keyword>
<evidence type="ECO:0000256" key="9">
    <source>
        <dbReference type="ARBA" id="ARBA00023180"/>
    </source>
</evidence>
<evidence type="ECO:0000313" key="14">
    <source>
        <dbReference type="EMBL" id="KAF7688340.1"/>
    </source>
</evidence>
<dbReference type="GO" id="GO:0006955">
    <property type="term" value="P:immune response"/>
    <property type="evidence" value="ECO:0007669"/>
    <property type="project" value="TreeGrafter"/>
</dbReference>
<keyword evidence="6 11" id="KW-0472">Membrane</keyword>
<keyword evidence="5 11" id="KW-1133">Transmembrane helix</keyword>
<dbReference type="PANTHER" id="PTHR25466">
    <property type="entry name" value="T-LYMPHOCYTE ACTIVATION ANTIGEN"/>
    <property type="match status" value="1"/>
</dbReference>
<dbReference type="GO" id="GO:0071222">
    <property type="term" value="P:cellular response to lipopolysaccharide"/>
    <property type="evidence" value="ECO:0007669"/>
    <property type="project" value="TreeGrafter"/>
</dbReference>
<dbReference type="GO" id="GO:0031295">
    <property type="term" value="P:T cell costimulation"/>
    <property type="evidence" value="ECO:0007669"/>
    <property type="project" value="TreeGrafter"/>
</dbReference>
<dbReference type="GO" id="GO:0009897">
    <property type="term" value="C:external side of plasma membrane"/>
    <property type="evidence" value="ECO:0007669"/>
    <property type="project" value="TreeGrafter"/>
</dbReference>
<feature type="transmembrane region" description="Helical" evidence="11">
    <location>
        <begin position="251"/>
        <end position="274"/>
    </location>
</feature>
<evidence type="ECO:0000256" key="12">
    <source>
        <dbReference type="SAM" id="SignalP"/>
    </source>
</evidence>
<evidence type="ECO:0000256" key="2">
    <source>
        <dbReference type="ARBA" id="ARBA00022475"/>
    </source>
</evidence>
<accession>A0A8T0A8Q4</accession>
<evidence type="ECO:0000256" key="10">
    <source>
        <dbReference type="ARBA" id="ARBA00023319"/>
    </source>
</evidence>
<comment type="subcellular location">
    <subcellularLocation>
        <location evidence="1">Cell membrane</location>
        <topology evidence="1">Single-pass type I membrane protein</topology>
    </subcellularLocation>
</comment>
<evidence type="ECO:0000259" key="13">
    <source>
        <dbReference type="Pfam" id="PF07686"/>
    </source>
</evidence>
<feature type="chain" id="PRO_5035936650" description="Immunoglobulin V-set domain-containing protein" evidence="12">
    <location>
        <begin position="32"/>
        <end position="301"/>
    </location>
</feature>
<dbReference type="OrthoDB" id="8836910at2759"/>
<protein>
    <recommendedName>
        <fullName evidence="13">Immunoglobulin V-set domain-containing protein</fullName>
    </recommendedName>
</protein>
<evidence type="ECO:0000256" key="4">
    <source>
        <dbReference type="ARBA" id="ARBA00022729"/>
    </source>
</evidence>
<dbReference type="GO" id="GO:0042130">
    <property type="term" value="P:negative regulation of T cell proliferation"/>
    <property type="evidence" value="ECO:0007669"/>
    <property type="project" value="TreeGrafter"/>
</dbReference>
<dbReference type="InterPro" id="IPR051713">
    <property type="entry name" value="T-cell_Activation_Regulation"/>
</dbReference>
<dbReference type="InterPro" id="IPR036179">
    <property type="entry name" value="Ig-like_dom_sf"/>
</dbReference>
<gene>
    <name evidence="14" type="ORF">HF521_014346</name>
</gene>
<feature type="domain" description="Immunoglobulin V-set" evidence="13">
    <location>
        <begin position="125"/>
        <end position="229"/>
    </location>
</feature>
<feature type="signal peptide" evidence="12">
    <location>
        <begin position="1"/>
        <end position="31"/>
    </location>
</feature>
<keyword evidence="15" id="KW-1185">Reference proteome</keyword>
<evidence type="ECO:0000256" key="8">
    <source>
        <dbReference type="ARBA" id="ARBA00023170"/>
    </source>
</evidence>
<dbReference type="Proteomes" id="UP000606274">
    <property type="component" value="Unassembled WGS sequence"/>
</dbReference>
<dbReference type="SUPFAM" id="SSF48726">
    <property type="entry name" value="Immunoglobulin"/>
    <property type="match status" value="1"/>
</dbReference>
<evidence type="ECO:0000256" key="3">
    <source>
        <dbReference type="ARBA" id="ARBA00022692"/>
    </source>
</evidence>
<evidence type="ECO:0000256" key="5">
    <source>
        <dbReference type="ARBA" id="ARBA00022989"/>
    </source>
</evidence>
<dbReference type="InterPro" id="IPR013783">
    <property type="entry name" value="Ig-like_fold"/>
</dbReference>
<evidence type="ECO:0000256" key="1">
    <source>
        <dbReference type="ARBA" id="ARBA00004251"/>
    </source>
</evidence>
<evidence type="ECO:0000256" key="11">
    <source>
        <dbReference type="SAM" id="Phobius"/>
    </source>
</evidence>
<name>A0A8T0A8Q4_SILME</name>
<dbReference type="GO" id="GO:0042102">
    <property type="term" value="P:positive regulation of T cell proliferation"/>
    <property type="evidence" value="ECO:0007669"/>
    <property type="project" value="TreeGrafter"/>
</dbReference>
<keyword evidence="4 12" id="KW-0732">Signal</keyword>
<dbReference type="EMBL" id="JABFDY010000026">
    <property type="protein sequence ID" value="KAF7688340.1"/>
    <property type="molecule type" value="Genomic_DNA"/>
</dbReference>